<feature type="compositionally biased region" description="Polar residues" evidence="1">
    <location>
        <begin position="156"/>
        <end position="179"/>
    </location>
</feature>
<dbReference type="OrthoDB" id="6354321at2759"/>
<accession>E9H5H1</accession>
<keyword evidence="2" id="KW-0732">Signal</keyword>
<evidence type="ECO:0000256" key="2">
    <source>
        <dbReference type="SAM" id="SignalP"/>
    </source>
</evidence>
<evidence type="ECO:0000256" key="1">
    <source>
        <dbReference type="SAM" id="MobiDB-lite"/>
    </source>
</evidence>
<name>E9H5H1_DAPPU</name>
<feature type="chain" id="PRO_5003237783" evidence="2">
    <location>
        <begin position="21"/>
        <end position="242"/>
    </location>
</feature>
<evidence type="ECO:0000313" key="3">
    <source>
        <dbReference type="EMBL" id="EFX72958.1"/>
    </source>
</evidence>
<keyword evidence="4" id="KW-1185">Reference proteome</keyword>
<dbReference type="Proteomes" id="UP000000305">
    <property type="component" value="Unassembled WGS sequence"/>
</dbReference>
<feature type="region of interest" description="Disordered" evidence="1">
    <location>
        <begin position="156"/>
        <end position="220"/>
    </location>
</feature>
<dbReference type="AlphaFoldDB" id="E9H5H1"/>
<protein>
    <submittedName>
        <fullName evidence="3">Uncharacterized protein</fullName>
    </submittedName>
</protein>
<sequence length="242" mass="25659">MFIRLSVAVFLMSVLSAVLGASVSVNSTELSKNATNLDNSTKSLNGSEISLKIREADMVKLNASESMNSTRNSTHLNETMKLETRASGDEKLVLDLGNSSKAGNFSKLNETLKSDNVSTRSVNASMSNSNATHNATASPWAVLPLFRDLNSTLHNSSLRNSSESVNATKSLRSVDSAENSIEDDSADKVLSGLDSNGTRSESMEGAMENDGQDDGSTKKPCTTVSCLISRGCSDESCSQDGN</sequence>
<reference evidence="3 4" key="1">
    <citation type="journal article" date="2011" name="Science">
        <title>The ecoresponsive genome of Daphnia pulex.</title>
        <authorList>
            <person name="Colbourne J.K."/>
            <person name="Pfrender M.E."/>
            <person name="Gilbert D."/>
            <person name="Thomas W.K."/>
            <person name="Tucker A."/>
            <person name="Oakley T.H."/>
            <person name="Tokishita S."/>
            <person name="Aerts A."/>
            <person name="Arnold G.J."/>
            <person name="Basu M.K."/>
            <person name="Bauer D.J."/>
            <person name="Caceres C.E."/>
            <person name="Carmel L."/>
            <person name="Casola C."/>
            <person name="Choi J.H."/>
            <person name="Detter J.C."/>
            <person name="Dong Q."/>
            <person name="Dusheyko S."/>
            <person name="Eads B.D."/>
            <person name="Frohlich T."/>
            <person name="Geiler-Samerotte K.A."/>
            <person name="Gerlach D."/>
            <person name="Hatcher P."/>
            <person name="Jogdeo S."/>
            <person name="Krijgsveld J."/>
            <person name="Kriventseva E.V."/>
            <person name="Kultz D."/>
            <person name="Laforsch C."/>
            <person name="Lindquist E."/>
            <person name="Lopez J."/>
            <person name="Manak J.R."/>
            <person name="Muller J."/>
            <person name="Pangilinan J."/>
            <person name="Patwardhan R.P."/>
            <person name="Pitluck S."/>
            <person name="Pritham E.J."/>
            <person name="Rechtsteiner A."/>
            <person name="Rho M."/>
            <person name="Rogozin I.B."/>
            <person name="Sakarya O."/>
            <person name="Salamov A."/>
            <person name="Schaack S."/>
            <person name="Shapiro H."/>
            <person name="Shiga Y."/>
            <person name="Skalitzky C."/>
            <person name="Smith Z."/>
            <person name="Souvorov A."/>
            <person name="Sung W."/>
            <person name="Tang Z."/>
            <person name="Tsuchiya D."/>
            <person name="Tu H."/>
            <person name="Vos H."/>
            <person name="Wang M."/>
            <person name="Wolf Y.I."/>
            <person name="Yamagata H."/>
            <person name="Yamada T."/>
            <person name="Ye Y."/>
            <person name="Shaw J.R."/>
            <person name="Andrews J."/>
            <person name="Crease T.J."/>
            <person name="Tang H."/>
            <person name="Lucas S.M."/>
            <person name="Robertson H.M."/>
            <person name="Bork P."/>
            <person name="Koonin E.V."/>
            <person name="Zdobnov E.M."/>
            <person name="Grigoriev I.V."/>
            <person name="Lynch M."/>
            <person name="Boore J.L."/>
        </authorList>
    </citation>
    <scope>NUCLEOTIDE SEQUENCE [LARGE SCALE GENOMIC DNA]</scope>
</reference>
<dbReference type="EMBL" id="GL732594">
    <property type="protein sequence ID" value="EFX72958.1"/>
    <property type="molecule type" value="Genomic_DNA"/>
</dbReference>
<feature type="signal peptide" evidence="2">
    <location>
        <begin position="1"/>
        <end position="20"/>
    </location>
</feature>
<proteinExistence type="predicted"/>
<organism evidence="3 4">
    <name type="scientific">Daphnia pulex</name>
    <name type="common">Water flea</name>
    <dbReference type="NCBI Taxonomy" id="6669"/>
    <lineage>
        <taxon>Eukaryota</taxon>
        <taxon>Metazoa</taxon>
        <taxon>Ecdysozoa</taxon>
        <taxon>Arthropoda</taxon>
        <taxon>Crustacea</taxon>
        <taxon>Branchiopoda</taxon>
        <taxon>Diplostraca</taxon>
        <taxon>Cladocera</taxon>
        <taxon>Anomopoda</taxon>
        <taxon>Daphniidae</taxon>
        <taxon>Daphnia</taxon>
    </lineage>
</organism>
<evidence type="ECO:0000313" key="4">
    <source>
        <dbReference type="Proteomes" id="UP000000305"/>
    </source>
</evidence>
<dbReference type="KEGG" id="dpx:DAPPUDRAFT_308026"/>
<dbReference type="HOGENOM" id="CLU_1148226_0_0_1"/>
<gene>
    <name evidence="3" type="ORF">DAPPUDRAFT_308026</name>
</gene>
<dbReference type="InParanoid" id="E9H5H1"/>